<dbReference type="AlphaFoldDB" id="A0A9D4EWL3"/>
<evidence type="ECO:0000313" key="2">
    <source>
        <dbReference type="Proteomes" id="UP000828390"/>
    </source>
</evidence>
<dbReference type="EMBL" id="JAIWYP010000008">
    <property type="protein sequence ID" value="KAH3787186.1"/>
    <property type="molecule type" value="Genomic_DNA"/>
</dbReference>
<name>A0A9D4EWL3_DREPO</name>
<reference evidence="1" key="1">
    <citation type="journal article" date="2019" name="bioRxiv">
        <title>The Genome of the Zebra Mussel, Dreissena polymorpha: A Resource for Invasive Species Research.</title>
        <authorList>
            <person name="McCartney M.A."/>
            <person name="Auch B."/>
            <person name="Kono T."/>
            <person name="Mallez S."/>
            <person name="Zhang Y."/>
            <person name="Obille A."/>
            <person name="Becker A."/>
            <person name="Abrahante J.E."/>
            <person name="Garbe J."/>
            <person name="Badalamenti J.P."/>
            <person name="Herman A."/>
            <person name="Mangelson H."/>
            <person name="Liachko I."/>
            <person name="Sullivan S."/>
            <person name="Sone E.D."/>
            <person name="Koren S."/>
            <person name="Silverstein K.A.T."/>
            <person name="Beckman K.B."/>
            <person name="Gohl D.M."/>
        </authorList>
    </citation>
    <scope>NUCLEOTIDE SEQUENCE</scope>
    <source>
        <strain evidence="1">Duluth1</strain>
        <tissue evidence="1">Whole animal</tissue>
    </source>
</reference>
<sequence>MSFFENLTLQKRKLKKILLQKRELQKILLQKDLLQKVFVGLQGMMKASRRLTPKILLPKCKLPGDLNGLQAILQAPRKHYKSITRDSASFQEIGLQGILKAPIPKRPLPKGLLSGLLPRLEEN</sequence>
<proteinExistence type="predicted"/>
<evidence type="ECO:0000313" key="1">
    <source>
        <dbReference type="EMBL" id="KAH3787186.1"/>
    </source>
</evidence>
<accession>A0A9D4EWL3</accession>
<reference evidence="1" key="2">
    <citation type="submission" date="2020-11" db="EMBL/GenBank/DDBJ databases">
        <authorList>
            <person name="McCartney M.A."/>
            <person name="Auch B."/>
            <person name="Kono T."/>
            <person name="Mallez S."/>
            <person name="Becker A."/>
            <person name="Gohl D.M."/>
            <person name="Silverstein K.A.T."/>
            <person name="Koren S."/>
            <person name="Bechman K.B."/>
            <person name="Herman A."/>
            <person name="Abrahante J.E."/>
            <person name="Garbe J."/>
        </authorList>
    </citation>
    <scope>NUCLEOTIDE SEQUENCE</scope>
    <source>
        <strain evidence="1">Duluth1</strain>
        <tissue evidence="1">Whole animal</tissue>
    </source>
</reference>
<dbReference type="Proteomes" id="UP000828390">
    <property type="component" value="Unassembled WGS sequence"/>
</dbReference>
<keyword evidence="2" id="KW-1185">Reference proteome</keyword>
<comment type="caution">
    <text evidence="1">The sequence shown here is derived from an EMBL/GenBank/DDBJ whole genome shotgun (WGS) entry which is preliminary data.</text>
</comment>
<organism evidence="1 2">
    <name type="scientific">Dreissena polymorpha</name>
    <name type="common">Zebra mussel</name>
    <name type="synonym">Mytilus polymorpha</name>
    <dbReference type="NCBI Taxonomy" id="45954"/>
    <lineage>
        <taxon>Eukaryota</taxon>
        <taxon>Metazoa</taxon>
        <taxon>Spiralia</taxon>
        <taxon>Lophotrochozoa</taxon>
        <taxon>Mollusca</taxon>
        <taxon>Bivalvia</taxon>
        <taxon>Autobranchia</taxon>
        <taxon>Heteroconchia</taxon>
        <taxon>Euheterodonta</taxon>
        <taxon>Imparidentia</taxon>
        <taxon>Neoheterodontei</taxon>
        <taxon>Myida</taxon>
        <taxon>Dreissenoidea</taxon>
        <taxon>Dreissenidae</taxon>
        <taxon>Dreissena</taxon>
    </lineage>
</organism>
<gene>
    <name evidence="1" type="ORF">DPMN_165306</name>
</gene>
<protein>
    <submittedName>
        <fullName evidence="1">Uncharacterized protein</fullName>
    </submittedName>
</protein>